<organism evidence="2 3">
    <name type="scientific">Candidatus Abyssobacteria bacterium SURF_17</name>
    <dbReference type="NCBI Taxonomy" id="2093361"/>
    <lineage>
        <taxon>Bacteria</taxon>
        <taxon>Pseudomonadati</taxon>
        <taxon>Candidatus Hydrogenedentota</taxon>
        <taxon>Candidatus Abyssobacteria</taxon>
    </lineage>
</organism>
<dbReference type="AlphaFoldDB" id="A0A419EXC9"/>
<reference evidence="2 3" key="1">
    <citation type="journal article" date="2017" name="ISME J.">
        <title>Energy and carbon metabolisms in a deep terrestrial subsurface fluid microbial community.</title>
        <authorList>
            <person name="Momper L."/>
            <person name="Jungbluth S.P."/>
            <person name="Lee M.D."/>
            <person name="Amend J.P."/>
        </authorList>
    </citation>
    <scope>NUCLEOTIDE SEQUENCE [LARGE SCALE GENOMIC DNA]</scope>
    <source>
        <strain evidence="2">SURF_17</strain>
    </source>
</reference>
<dbReference type="EMBL" id="QZKI01000081">
    <property type="protein sequence ID" value="RJP69528.1"/>
    <property type="molecule type" value="Genomic_DNA"/>
</dbReference>
<comment type="caution">
    <text evidence="2">The sequence shown here is derived from an EMBL/GenBank/DDBJ whole genome shotgun (WGS) entry which is preliminary data.</text>
</comment>
<evidence type="ECO:0000313" key="3">
    <source>
        <dbReference type="Proteomes" id="UP000285961"/>
    </source>
</evidence>
<sequence length="118" mass="13753">MAEYFNADRMLPAELVAAVLRHVPERSRNGALIYFSEDYYTRRNAEIAQSFRVYQSDPNFGSHVEIYEALSEHYGLAVRQICKIVTQARRGGERRSKVRRRRSGWSVRGTSRRMSLKP</sequence>
<protein>
    <submittedName>
        <fullName evidence="2">Uncharacterized protein</fullName>
    </submittedName>
</protein>
<feature type="region of interest" description="Disordered" evidence="1">
    <location>
        <begin position="91"/>
        <end position="118"/>
    </location>
</feature>
<accession>A0A419EXC9</accession>
<name>A0A419EXC9_9BACT</name>
<dbReference type="Proteomes" id="UP000285961">
    <property type="component" value="Unassembled WGS sequence"/>
</dbReference>
<evidence type="ECO:0000256" key="1">
    <source>
        <dbReference type="SAM" id="MobiDB-lite"/>
    </source>
</evidence>
<gene>
    <name evidence="2" type="ORF">C4532_10840</name>
</gene>
<proteinExistence type="predicted"/>
<evidence type="ECO:0000313" key="2">
    <source>
        <dbReference type="EMBL" id="RJP69528.1"/>
    </source>
</evidence>